<accession>A0A7V4WU95</accession>
<keyword evidence="6" id="KW-0598">Phosphotransferase system</keyword>
<evidence type="ECO:0000256" key="7">
    <source>
        <dbReference type="ARBA" id="ARBA00022777"/>
    </source>
</evidence>
<keyword evidence="4" id="KW-0762">Sugar transport</keyword>
<proteinExistence type="predicted"/>
<organism evidence="9">
    <name type="scientific">Caldithrix abyssi</name>
    <dbReference type="NCBI Taxonomy" id="187145"/>
    <lineage>
        <taxon>Bacteria</taxon>
        <taxon>Pseudomonadati</taxon>
        <taxon>Calditrichota</taxon>
        <taxon>Calditrichia</taxon>
        <taxon>Calditrichales</taxon>
        <taxon>Calditrichaceae</taxon>
        <taxon>Caldithrix</taxon>
    </lineage>
</organism>
<name>A0A7V4WU95_CALAY</name>
<evidence type="ECO:0000259" key="8">
    <source>
        <dbReference type="PROSITE" id="PS51101"/>
    </source>
</evidence>
<protein>
    <submittedName>
        <fullName evidence="9">PTS mannose/fructose/sorbose transporter subunit IIB</fullName>
    </submittedName>
</protein>
<keyword evidence="2" id="KW-0813">Transport</keyword>
<gene>
    <name evidence="9" type="ORF">ENK44_00175</name>
</gene>
<evidence type="ECO:0000256" key="5">
    <source>
        <dbReference type="ARBA" id="ARBA00022679"/>
    </source>
</evidence>
<dbReference type="SUPFAM" id="SSF52728">
    <property type="entry name" value="PTS IIb component"/>
    <property type="match status" value="1"/>
</dbReference>
<evidence type="ECO:0000256" key="1">
    <source>
        <dbReference type="ARBA" id="ARBA00004496"/>
    </source>
</evidence>
<dbReference type="PROSITE" id="PS51101">
    <property type="entry name" value="PTS_EIIB_TYPE_4"/>
    <property type="match status" value="1"/>
</dbReference>
<evidence type="ECO:0000256" key="2">
    <source>
        <dbReference type="ARBA" id="ARBA00022448"/>
    </source>
</evidence>
<dbReference type="GO" id="GO:0005737">
    <property type="term" value="C:cytoplasm"/>
    <property type="evidence" value="ECO:0007669"/>
    <property type="project" value="UniProtKB-SubCell"/>
</dbReference>
<sequence>MGVQLFRIDDRLIHGQVVLGWANYLKSTRVILCDNMVRENDWERELYLSVVPEYLVCNVFNTEETSHFIQDHPVEVEKAILVVNSPVIIEELLDKGLNQDVVNVGGIHFKQGRKKYLPYLFLNEEEVSSFRRCMTRGVQFECQDMPNSKKLPLEDVIK</sequence>
<evidence type="ECO:0000313" key="9">
    <source>
        <dbReference type="EMBL" id="HGY54091.1"/>
    </source>
</evidence>
<dbReference type="InterPro" id="IPR004720">
    <property type="entry name" value="PTS_IIB_sorbose-sp"/>
</dbReference>
<evidence type="ECO:0000256" key="4">
    <source>
        <dbReference type="ARBA" id="ARBA00022597"/>
    </source>
</evidence>
<keyword evidence="5" id="KW-0808">Transferase</keyword>
<dbReference type="Pfam" id="PF03830">
    <property type="entry name" value="PTSIIB_sorb"/>
    <property type="match status" value="1"/>
</dbReference>
<keyword evidence="7" id="KW-0418">Kinase</keyword>
<dbReference type="Gene3D" id="3.40.35.10">
    <property type="entry name" value="Phosphotransferase system, sorbose subfamily IIB component"/>
    <property type="match status" value="1"/>
</dbReference>
<dbReference type="GO" id="GO:0009401">
    <property type="term" value="P:phosphoenolpyruvate-dependent sugar phosphotransferase system"/>
    <property type="evidence" value="ECO:0007669"/>
    <property type="project" value="UniProtKB-KW"/>
</dbReference>
<keyword evidence="3" id="KW-0963">Cytoplasm</keyword>
<comment type="caution">
    <text evidence="9">The sequence shown here is derived from an EMBL/GenBank/DDBJ whole genome shotgun (WGS) entry which is preliminary data.</text>
</comment>
<dbReference type="AlphaFoldDB" id="A0A7V4WU95"/>
<dbReference type="InterPro" id="IPR036667">
    <property type="entry name" value="PTS_IIB_sorbose-sp_sf"/>
</dbReference>
<dbReference type="EMBL" id="DRQG01000003">
    <property type="protein sequence ID" value="HGY54091.1"/>
    <property type="molecule type" value="Genomic_DNA"/>
</dbReference>
<feature type="domain" description="PTS EIIB type-4" evidence="8">
    <location>
        <begin position="1"/>
        <end position="158"/>
    </location>
</feature>
<dbReference type="GO" id="GO:0008982">
    <property type="term" value="F:protein-N(PI)-phosphohistidine-sugar phosphotransferase activity"/>
    <property type="evidence" value="ECO:0007669"/>
    <property type="project" value="InterPro"/>
</dbReference>
<reference evidence="9" key="1">
    <citation type="journal article" date="2020" name="mSystems">
        <title>Genome- and Community-Level Interaction Insights into Carbon Utilization and Element Cycling Functions of Hydrothermarchaeota in Hydrothermal Sediment.</title>
        <authorList>
            <person name="Zhou Z."/>
            <person name="Liu Y."/>
            <person name="Xu W."/>
            <person name="Pan J."/>
            <person name="Luo Z.H."/>
            <person name="Li M."/>
        </authorList>
    </citation>
    <scope>NUCLEOTIDE SEQUENCE [LARGE SCALE GENOMIC DNA]</scope>
    <source>
        <strain evidence="9">HyVt-577</strain>
    </source>
</reference>
<evidence type="ECO:0000256" key="6">
    <source>
        <dbReference type="ARBA" id="ARBA00022683"/>
    </source>
</evidence>
<comment type="subcellular location">
    <subcellularLocation>
        <location evidence="1">Cytoplasm</location>
    </subcellularLocation>
</comment>
<dbReference type="Proteomes" id="UP000885779">
    <property type="component" value="Unassembled WGS sequence"/>
</dbReference>
<evidence type="ECO:0000256" key="3">
    <source>
        <dbReference type="ARBA" id="ARBA00022490"/>
    </source>
</evidence>
<dbReference type="GO" id="GO:0016301">
    <property type="term" value="F:kinase activity"/>
    <property type="evidence" value="ECO:0007669"/>
    <property type="project" value="UniProtKB-KW"/>
</dbReference>